<accession>G0P820</accession>
<dbReference type="eggNOG" id="ENOG502R299">
    <property type="taxonomic scope" value="Eukaryota"/>
</dbReference>
<name>G0P820_CAEBE</name>
<organism evidence="4">
    <name type="scientific">Caenorhabditis brenneri</name>
    <name type="common">Nematode worm</name>
    <dbReference type="NCBI Taxonomy" id="135651"/>
    <lineage>
        <taxon>Eukaryota</taxon>
        <taxon>Metazoa</taxon>
        <taxon>Ecdysozoa</taxon>
        <taxon>Nematoda</taxon>
        <taxon>Chromadorea</taxon>
        <taxon>Rhabditida</taxon>
        <taxon>Rhabditina</taxon>
        <taxon>Rhabditomorpha</taxon>
        <taxon>Rhabditoidea</taxon>
        <taxon>Rhabditidae</taxon>
        <taxon>Peloderinae</taxon>
        <taxon>Caenorhabditis</taxon>
    </lineage>
</organism>
<dbReference type="InterPro" id="IPR006578">
    <property type="entry name" value="MADF-dom"/>
</dbReference>
<protein>
    <recommendedName>
        <fullName evidence="2">MADF domain-containing protein</fullName>
    </recommendedName>
</protein>
<proteinExistence type="predicted"/>
<dbReference type="OMA" id="AWCSISL"/>
<sequence length="257" mass="29656">MASEATSSKAAKLDDDEEQQKKNELIEKEYDQSGGGLISAHDPLPVKRRNRRSPPFEQIHESPDVFNFTCQLLDLVKEERPIWDKLNCDQFGYHQPMRQSWCSVSLKLGGWGTMQHVHMLKQLYRRRRDQYNQDYLRCGRPCPYSEKLSFLKNLLEMTKSAPLNMDIALEDHLNALDPKINFSREIAGAPEYIQNLLRSVSETIDSAASILSPERFAEYLSNCVNDVVANREHLAMAGLQDNEWMDSFYSHEQDNVS</sequence>
<dbReference type="OrthoDB" id="5790549at2759"/>
<evidence type="ECO:0000256" key="1">
    <source>
        <dbReference type="SAM" id="MobiDB-lite"/>
    </source>
</evidence>
<dbReference type="Proteomes" id="UP000008068">
    <property type="component" value="Unassembled WGS sequence"/>
</dbReference>
<dbReference type="AlphaFoldDB" id="G0P820"/>
<dbReference type="InParanoid" id="G0P820"/>
<dbReference type="HOGENOM" id="CLU_1012783_0_0_1"/>
<reference evidence="4" key="1">
    <citation type="submission" date="2011-07" db="EMBL/GenBank/DDBJ databases">
        <authorList>
            <consortium name="Caenorhabditis brenneri Sequencing and Analysis Consortium"/>
            <person name="Wilson R.K."/>
        </authorList>
    </citation>
    <scope>NUCLEOTIDE SEQUENCE [LARGE SCALE GENOMIC DNA]</scope>
    <source>
        <strain evidence="4">PB2801</strain>
    </source>
</reference>
<dbReference type="FunCoup" id="G0P820">
    <property type="interactions" value="1066"/>
</dbReference>
<feature type="region of interest" description="Disordered" evidence="1">
    <location>
        <begin position="1"/>
        <end position="58"/>
    </location>
</feature>
<feature type="domain" description="MADF" evidence="2">
    <location>
        <begin position="71"/>
        <end position="156"/>
    </location>
</feature>
<evidence type="ECO:0000313" key="4">
    <source>
        <dbReference type="Proteomes" id="UP000008068"/>
    </source>
</evidence>
<evidence type="ECO:0000313" key="3">
    <source>
        <dbReference type="EMBL" id="EGT47407.1"/>
    </source>
</evidence>
<dbReference type="PROSITE" id="PS51029">
    <property type="entry name" value="MADF"/>
    <property type="match status" value="1"/>
</dbReference>
<dbReference type="EMBL" id="GL380124">
    <property type="protein sequence ID" value="EGT47407.1"/>
    <property type="molecule type" value="Genomic_DNA"/>
</dbReference>
<dbReference type="SMART" id="SM00595">
    <property type="entry name" value="MADF"/>
    <property type="match status" value="1"/>
</dbReference>
<gene>
    <name evidence="3" type="ORF">CAEBREN_24096</name>
</gene>
<feature type="compositionally biased region" description="Basic and acidic residues" evidence="1">
    <location>
        <begin position="19"/>
        <end position="31"/>
    </location>
</feature>
<evidence type="ECO:0000259" key="2">
    <source>
        <dbReference type="PROSITE" id="PS51029"/>
    </source>
</evidence>
<dbReference type="STRING" id="135651.G0P820"/>
<keyword evidence="4" id="KW-1185">Reference proteome</keyword>